<protein>
    <submittedName>
        <fullName evidence="1">Uncharacterized protein</fullName>
    </submittedName>
</protein>
<proteinExistence type="predicted"/>
<evidence type="ECO:0000313" key="2">
    <source>
        <dbReference type="Proteomes" id="UP000051861"/>
    </source>
</evidence>
<dbReference type="Proteomes" id="UP000051861">
    <property type="component" value="Unassembled WGS sequence"/>
</dbReference>
<organism evidence="1 2">
    <name type="scientific">candidate division WOR-1 bacterium DG_54_3</name>
    <dbReference type="NCBI Taxonomy" id="1703775"/>
    <lineage>
        <taxon>Bacteria</taxon>
        <taxon>Bacillati</taxon>
        <taxon>Saganbacteria</taxon>
    </lineage>
</organism>
<gene>
    <name evidence="1" type="ORF">AMJ44_07240</name>
</gene>
<accession>A0A0S7XYP6</accession>
<dbReference type="AlphaFoldDB" id="A0A0S7XYP6"/>
<sequence>MFRINNILSVNGFNYACAKSMGIPQVFDALKKMQKGGTGKVLNVNIRTRFPALRLHQIDFDPQPFYAIASDNPFTFSKFIDLVSNLGEKLLKAWLVCEKNGKIEHEVSLSNAGISLDGLLHVGKGLGHGIDHIHRHAPSPIKSQIYYIGKNAGALILGEPQGHGLGIEARPEEVGSSFVPLKYEHNYYIKGAVGEANFDAAIADFLKQFNFFSLEFIQPSLSVVVRRAHIYRRKIERAYGCECVLAHINPRISQNLSQSIFSTRALP</sequence>
<reference evidence="1 2" key="1">
    <citation type="journal article" date="2015" name="Microbiome">
        <title>Genomic resolution of linkages in carbon, nitrogen, and sulfur cycling among widespread estuary sediment bacteria.</title>
        <authorList>
            <person name="Baker B.J."/>
            <person name="Lazar C.S."/>
            <person name="Teske A.P."/>
            <person name="Dick G.J."/>
        </authorList>
    </citation>
    <scope>NUCLEOTIDE SEQUENCE [LARGE SCALE GENOMIC DNA]</scope>
    <source>
        <strain evidence="1">DG_54_3</strain>
    </source>
</reference>
<dbReference type="EMBL" id="LIZX01000062">
    <property type="protein sequence ID" value="KPJ67607.1"/>
    <property type="molecule type" value="Genomic_DNA"/>
</dbReference>
<comment type="caution">
    <text evidence="1">The sequence shown here is derived from an EMBL/GenBank/DDBJ whole genome shotgun (WGS) entry which is preliminary data.</text>
</comment>
<name>A0A0S7XYP6_UNCSA</name>
<evidence type="ECO:0000313" key="1">
    <source>
        <dbReference type="EMBL" id="KPJ67607.1"/>
    </source>
</evidence>